<proteinExistence type="inferred from homology"/>
<evidence type="ECO:0000259" key="6">
    <source>
        <dbReference type="Pfam" id="PF02826"/>
    </source>
</evidence>
<dbReference type="InterPro" id="IPR029752">
    <property type="entry name" value="D-isomer_DH_CS1"/>
</dbReference>
<evidence type="ECO:0000256" key="4">
    <source>
        <dbReference type="RuleBase" id="RU003719"/>
    </source>
</evidence>
<dbReference type="AlphaFoldDB" id="A0A5J5EN10"/>
<dbReference type="SUPFAM" id="SSF51735">
    <property type="entry name" value="NAD(P)-binding Rossmann-fold domains"/>
    <property type="match status" value="1"/>
</dbReference>
<dbReference type="InParanoid" id="A0A5J5EN10"/>
<evidence type="ECO:0000256" key="1">
    <source>
        <dbReference type="ARBA" id="ARBA00005854"/>
    </source>
</evidence>
<evidence type="ECO:0000313" key="7">
    <source>
        <dbReference type="EMBL" id="KAA8897223.1"/>
    </source>
</evidence>
<comment type="similarity">
    <text evidence="1 4">Belongs to the D-isomer specific 2-hydroxyacid dehydrogenase family.</text>
</comment>
<gene>
    <name evidence="7" type="ORF">FN846DRAFT_964130</name>
</gene>
<dbReference type="FunCoup" id="A0A5J5EN10">
    <property type="interactions" value="470"/>
</dbReference>
<feature type="domain" description="D-isomer specific 2-hydroxyacid dehydrogenase NAD-binding" evidence="6">
    <location>
        <begin position="122"/>
        <end position="294"/>
    </location>
</feature>
<dbReference type="GO" id="GO:0030267">
    <property type="term" value="F:glyoxylate reductase (NADPH) activity"/>
    <property type="evidence" value="ECO:0007669"/>
    <property type="project" value="TreeGrafter"/>
</dbReference>
<dbReference type="InterPro" id="IPR029753">
    <property type="entry name" value="D-isomer_DH_CS"/>
</dbReference>
<dbReference type="FunFam" id="3.40.50.720:FF:000282">
    <property type="entry name" value="Glyoxylate reductase protein"/>
    <property type="match status" value="1"/>
</dbReference>
<dbReference type="Pfam" id="PF00389">
    <property type="entry name" value="2-Hacid_dh"/>
    <property type="match status" value="1"/>
</dbReference>
<keyword evidence="2 4" id="KW-0560">Oxidoreductase</keyword>
<keyword evidence="8" id="KW-1185">Reference proteome</keyword>
<feature type="domain" description="D-isomer specific 2-hydroxyacid dehydrogenase catalytic" evidence="5">
    <location>
        <begin position="49"/>
        <end position="325"/>
    </location>
</feature>
<dbReference type="PANTHER" id="PTHR10996">
    <property type="entry name" value="2-HYDROXYACID DEHYDROGENASE-RELATED"/>
    <property type="match status" value="1"/>
</dbReference>
<dbReference type="EMBL" id="VXIS01000202">
    <property type="protein sequence ID" value="KAA8897223.1"/>
    <property type="molecule type" value="Genomic_DNA"/>
</dbReference>
<dbReference type="OrthoDB" id="9991913at2759"/>
<dbReference type="PROSITE" id="PS00671">
    <property type="entry name" value="D_2_HYDROXYACID_DH_3"/>
    <property type="match status" value="1"/>
</dbReference>
<protein>
    <submittedName>
        <fullName evidence="7">Glyoxylate reductase</fullName>
    </submittedName>
</protein>
<evidence type="ECO:0000256" key="2">
    <source>
        <dbReference type="ARBA" id="ARBA00023002"/>
    </source>
</evidence>
<dbReference type="InterPro" id="IPR006140">
    <property type="entry name" value="D-isomer_DH_NAD-bd"/>
</dbReference>
<dbReference type="SUPFAM" id="SSF52283">
    <property type="entry name" value="Formate/glycerate dehydrogenase catalytic domain-like"/>
    <property type="match status" value="1"/>
</dbReference>
<sequence length="333" mass="36323">MQDKPKILLLGKIIHAHDQWNALSEIAELISPKSTNRDDFIKECQSGAFDGVVAAYRTFGSVSITGLIDGPICDALPASLKFIAHNGAGYDQVDVHACTEYGIRVSNVPTAVDDATADVNLFLILGAMRGFNRGMVGLRRGEWLNGCTLGHDPQEKVLGVLGMGGIGRALKKRTDALGMKTIYHNRRRLSPELEAGAEYVSFDQLLSRSDVISLNLPLNKNTRHIISTKEFEKMKDGVVIVNTARGAVMDEDALVKALESGKVASCGLDVFEDEPNVHPGLVANEHVTLLPHMGTFTYETQLKMESWAIENVRMAVEKGELKSIVPEHAGVEF</sequence>
<dbReference type="PANTHER" id="PTHR10996:SF269">
    <property type="entry name" value="HYPOTHETICAL D-ISOMER SPECIFIC 2-HYDROXYACID DEHYDROGENASE (EUROFUNG)"/>
    <property type="match status" value="1"/>
</dbReference>
<dbReference type="InterPro" id="IPR036291">
    <property type="entry name" value="NAD(P)-bd_dom_sf"/>
</dbReference>
<dbReference type="GO" id="GO:0051287">
    <property type="term" value="F:NAD binding"/>
    <property type="evidence" value="ECO:0007669"/>
    <property type="project" value="InterPro"/>
</dbReference>
<dbReference type="InterPro" id="IPR006139">
    <property type="entry name" value="D-isomer_2_OHA_DH_cat_dom"/>
</dbReference>
<dbReference type="InterPro" id="IPR050223">
    <property type="entry name" value="D-isomer_2-hydroxyacid_DH"/>
</dbReference>
<organism evidence="7 8">
    <name type="scientific">Sphaerosporella brunnea</name>
    <dbReference type="NCBI Taxonomy" id="1250544"/>
    <lineage>
        <taxon>Eukaryota</taxon>
        <taxon>Fungi</taxon>
        <taxon>Dikarya</taxon>
        <taxon>Ascomycota</taxon>
        <taxon>Pezizomycotina</taxon>
        <taxon>Pezizomycetes</taxon>
        <taxon>Pezizales</taxon>
        <taxon>Pyronemataceae</taxon>
        <taxon>Sphaerosporella</taxon>
    </lineage>
</organism>
<evidence type="ECO:0000313" key="8">
    <source>
        <dbReference type="Proteomes" id="UP000326924"/>
    </source>
</evidence>
<evidence type="ECO:0000256" key="3">
    <source>
        <dbReference type="ARBA" id="ARBA00023027"/>
    </source>
</evidence>
<accession>A0A5J5EN10</accession>
<dbReference type="CDD" id="cd12168">
    <property type="entry name" value="Mand_dh_like"/>
    <property type="match status" value="1"/>
</dbReference>
<comment type="caution">
    <text evidence="7">The sequence shown here is derived from an EMBL/GenBank/DDBJ whole genome shotgun (WGS) entry which is preliminary data.</text>
</comment>
<reference evidence="7 8" key="1">
    <citation type="submission" date="2019-09" db="EMBL/GenBank/DDBJ databases">
        <title>Draft genome of the ectomycorrhizal ascomycete Sphaerosporella brunnea.</title>
        <authorList>
            <consortium name="DOE Joint Genome Institute"/>
            <person name="Benucci G.M."/>
            <person name="Marozzi G."/>
            <person name="Antonielli L."/>
            <person name="Sanchez S."/>
            <person name="Marco P."/>
            <person name="Wang X."/>
            <person name="Falini L.B."/>
            <person name="Barry K."/>
            <person name="Haridas S."/>
            <person name="Lipzen A."/>
            <person name="Labutti K."/>
            <person name="Grigoriev I.V."/>
            <person name="Murat C."/>
            <person name="Martin F."/>
            <person name="Albertini E."/>
            <person name="Donnini D."/>
            <person name="Bonito G."/>
        </authorList>
    </citation>
    <scope>NUCLEOTIDE SEQUENCE [LARGE SCALE GENOMIC DNA]</scope>
    <source>
        <strain evidence="7 8">Sb_GMNB300</strain>
    </source>
</reference>
<dbReference type="GO" id="GO:0005829">
    <property type="term" value="C:cytosol"/>
    <property type="evidence" value="ECO:0007669"/>
    <property type="project" value="TreeGrafter"/>
</dbReference>
<dbReference type="Gene3D" id="3.40.50.720">
    <property type="entry name" value="NAD(P)-binding Rossmann-like Domain"/>
    <property type="match status" value="2"/>
</dbReference>
<dbReference type="Proteomes" id="UP000326924">
    <property type="component" value="Unassembled WGS sequence"/>
</dbReference>
<dbReference type="Pfam" id="PF02826">
    <property type="entry name" value="2-Hacid_dh_C"/>
    <property type="match status" value="1"/>
</dbReference>
<dbReference type="PROSITE" id="PS00670">
    <property type="entry name" value="D_2_HYDROXYACID_DH_2"/>
    <property type="match status" value="1"/>
</dbReference>
<dbReference type="GO" id="GO:0016618">
    <property type="term" value="F:hydroxypyruvate reductase [NAD(P)H] activity"/>
    <property type="evidence" value="ECO:0007669"/>
    <property type="project" value="TreeGrafter"/>
</dbReference>
<name>A0A5J5EN10_9PEZI</name>
<keyword evidence="3" id="KW-0520">NAD</keyword>
<dbReference type="PROSITE" id="PS00065">
    <property type="entry name" value="D_2_HYDROXYACID_DH_1"/>
    <property type="match status" value="1"/>
</dbReference>
<evidence type="ECO:0000259" key="5">
    <source>
        <dbReference type="Pfam" id="PF00389"/>
    </source>
</evidence>